<dbReference type="AlphaFoldDB" id="A0A2Z6QYK8"/>
<evidence type="ECO:0000313" key="2">
    <source>
        <dbReference type="EMBL" id="GBB89781.1"/>
    </source>
</evidence>
<comment type="caution">
    <text evidence="2">The sequence shown here is derived from an EMBL/GenBank/DDBJ whole genome shotgun (WGS) entry which is preliminary data.</text>
</comment>
<keyword evidence="3" id="KW-1185">Reference proteome</keyword>
<dbReference type="EMBL" id="BEXD01000734">
    <property type="protein sequence ID" value="GBB89781.1"/>
    <property type="molecule type" value="Genomic_DNA"/>
</dbReference>
<sequence length="465" mass="53364">MATSSQTPNDNTNNEPVKGSALIRLYKPAKIFPISFFLRHVRPYLSCDTRGAGTLFNTKKARYYFLSLAHLKETGIRTNNFMVVTNDTDLPGDHQRTFSSTSKSPTSISLSGISSHTFLTLIVNFPATYSDNSNNRRTKTYIRFVYRVHVIYLGFYLSCNENCNLPAASVMSNKRWRCGEHYNEINACHKSDLHVPRISYDVVIKSFKKIPVRYRHNVPDFKKWKYFKEYKSLKFDILRSPQQIQRFNRLSALILKQNADTRIKKPFLLSSFYNYVFNGSIFQAVRVNVKNLRRKYKRKNKLPPLPPNFTGDAIAYYKSHHRISLDVPFIRNHYWRESLALAGINHCNQIISHIDTLMQCPEERVVQDVTPDHFDDDRIFVISPEDTALLASPNVFLHRIHTPPTPPPNLALKRLRVSQDRAIPIASTSLTSPSPPQSSTIVAQGSKRPNYNGSLLSDDVSFSDV</sequence>
<organism evidence="2 3">
    <name type="scientific">Rhizophagus clarus</name>
    <dbReference type="NCBI Taxonomy" id="94130"/>
    <lineage>
        <taxon>Eukaryota</taxon>
        <taxon>Fungi</taxon>
        <taxon>Fungi incertae sedis</taxon>
        <taxon>Mucoromycota</taxon>
        <taxon>Glomeromycotina</taxon>
        <taxon>Glomeromycetes</taxon>
        <taxon>Glomerales</taxon>
        <taxon>Glomeraceae</taxon>
        <taxon>Rhizophagus</taxon>
    </lineage>
</organism>
<evidence type="ECO:0000256" key="1">
    <source>
        <dbReference type="SAM" id="MobiDB-lite"/>
    </source>
</evidence>
<feature type="compositionally biased region" description="Polar residues" evidence="1">
    <location>
        <begin position="441"/>
        <end position="453"/>
    </location>
</feature>
<gene>
    <name evidence="2" type="ORF">RclHR1_16590007</name>
</gene>
<proteinExistence type="predicted"/>
<feature type="compositionally biased region" description="Low complexity" evidence="1">
    <location>
        <begin position="427"/>
        <end position="440"/>
    </location>
</feature>
<feature type="compositionally biased region" description="Low complexity" evidence="1">
    <location>
        <begin position="454"/>
        <end position="465"/>
    </location>
</feature>
<protein>
    <submittedName>
        <fullName evidence="2">Uncharacterized protein</fullName>
    </submittedName>
</protein>
<feature type="region of interest" description="Disordered" evidence="1">
    <location>
        <begin position="426"/>
        <end position="465"/>
    </location>
</feature>
<evidence type="ECO:0000313" key="3">
    <source>
        <dbReference type="Proteomes" id="UP000247702"/>
    </source>
</evidence>
<name>A0A2Z6QYK8_9GLOM</name>
<accession>A0A2Z6QYK8</accession>
<reference evidence="2 3" key="1">
    <citation type="submission" date="2017-11" db="EMBL/GenBank/DDBJ databases">
        <title>The genome of Rhizophagus clarus HR1 reveals common genetic basis of auxotrophy among arbuscular mycorrhizal fungi.</title>
        <authorList>
            <person name="Kobayashi Y."/>
        </authorList>
    </citation>
    <scope>NUCLEOTIDE SEQUENCE [LARGE SCALE GENOMIC DNA]</scope>
    <source>
        <strain evidence="2 3">HR1</strain>
    </source>
</reference>
<dbReference type="Proteomes" id="UP000247702">
    <property type="component" value="Unassembled WGS sequence"/>
</dbReference>